<evidence type="ECO:0000313" key="5">
    <source>
        <dbReference type="Proteomes" id="UP000317036"/>
    </source>
</evidence>
<dbReference type="Pfam" id="PF00884">
    <property type="entry name" value="Sulfatase"/>
    <property type="match status" value="1"/>
</dbReference>
<evidence type="ECO:0000313" key="4">
    <source>
        <dbReference type="EMBL" id="TVY05423.1"/>
    </source>
</evidence>
<dbReference type="Gene3D" id="3.40.720.10">
    <property type="entry name" value="Alkaline Phosphatase, subunit A"/>
    <property type="match status" value="1"/>
</dbReference>
<dbReference type="PANTHER" id="PTHR45953">
    <property type="entry name" value="IDURONATE 2-SULFATASE"/>
    <property type="match status" value="1"/>
</dbReference>
<feature type="domain" description="Sulfatase N-terminal" evidence="3">
    <location>
        <begin position="12"/>
        <end position="368"/>
    </location>
</feature>
<evidence type="ECO:0000259" key="3">
    <source>
        <dbReference type="Pfam" id="PF00884"/>
    </source>
</evidence>
<keyword evidence="2 4" id="KW-0378">Hydrolase</keyword>
<dbReference type="GO" id="GO:0016740">
    <property type="term" value="F:transferase activity"/>
    <property type="evidence" value="ECO:0007669"/>
    <property type="project" value="UniProtKB-KW"/>
</dbReference>
<evidence type="ECO:0000256" key="1">
    <source>
        <dbReference type="ARBA" id="ARBA00022723"/>
    </source>
</evidence>
<keyword evidence="5" id="KW-1185">Reference proteome</keyword>
<comment type="caution">
    <text evidence="4">The sequence shown here is derived from an EMBL/GenBank/DDBJ whole genome shotgun (WGS) entry which is preliminary data.</text>
</comment>
<dbReference type="SUPFAM" id="SSF53649">
    <property type="entry name" value="Alkaline phosphatase-like"/>
    <property type="match status" value="1"/>
</dbReference>
<dbReference type="InterPro" id="IPR000917">
    <property type="entry name" value="Sulfatase_N"/>
</dbReference>
<organism evidence="4 5">
    <name type="scientific">Paenibacillus cremeus</name>
    <dbReference type="NCBI Taxonomy" id="2163881"/>
    <lineage>
        <taxon>Bacteria</taxon>
        <taxon>Bacillati</taxon>
        <taxon>Bacillota</taxon>
        <taxon>Bacilli</taxon>
        <taxon>Bacillales</taxon>
        <taxon>Paenibacillaceae</taxon>
        <taxon>Paenibacillus</taxon>
    </lineage>
</organism>
<evidence type="ECO:0000256" key="2">
    <source>
        <dbReference type="ARBA" id="ARBA00022801"/>
    </source>
</evidence>
<protein>
    <submittedName>
        <fullName evidence="4">Sulfatase-like hydrolase/transferase</fullName>
    </submittedName>
</protein>
<dbReference type="GO" id="GO:0008484">
    <property type="term" value="F:sulfuric ester hydrolase activity"/>
    <property type="evidence" value="ECO:0007669"/>
    <property type="project" value="TreeGrafter"/>
</dbReference>
<dbReference type="GO" id="GO:0005737">
    <property type="term" value="C:cytoplasm"/>
    <property type="evidence" value="ECO:0007669"/>
    <property type="project" value="TreeGrafter"/>
</dbReference>
<keyword evidence="4" id="KW-0808">Transferase</keyword>
<dbReference type="GO" id="GO:0046872">
    <property type="term" value="F:metal ion binding"/>
    <property type="evidence" value="ECO:0007669"/>
    <property type="project" value="UniProtKB-KW"/>
</dbReference>
<dbReference type="EMBL" id="VNJI01000059">
    <property type="protein sequence ID" value="TVY05423.1"/>
    <property type="molecule type" value="Genomic_DNA"/>
</dbReference>
<keyword evidence="1" id="KW-0479">Metal-binding</keyword>
<proteinExistence type="predicted"/>
<dbReference type="Proteomes" id="UP000317036">
    <property type="component" value="Unassembled WGS sequence"/>
</dbReference>
<sequence length="497" mass="56563">MMSEMERRHRRPNVLIFMTDQQQEAVTRETHPCRTPHLDRFAREGVRFTHTYTTMAHCCPSRASFFTGLYPSQHGIHNNVCTATAIQKGLNPGVETFGEKLKDAGYSMHFSGKWHISAEENPCDRGWEELKVTAGKDVFMGAKIDSWRQTVPQVKHPSERKPGELLRPGWDEYVLYGTTDQSYEEMGDYRVVTKAKERLAELKHAEQPWCMYVGVLGPHDPFLIPEKYAAMYDPDEVELPPNYGDSLESKPRVYQRMRRVWSQLSEREVRESIAHYWGYCTMVDDLFGDVLEALKQTGQADDTLVLFLSDHGESGGAHGLFLKGISPYEETYRIPCIARWPQGIVNPGRSVDALVSIMDWAPTFMDVAEAGELNAGGAGASLLPWLRDEPVAPGAWRDAVFNQCNGVEVYFTQRMVRTDRYKFVYNPVDLDELYDLQEDPYELNNVADDPVMLPVKTMLYQRMWQEAARSGDRIFNQYPSIAAADIGPALAIGRVPE</sequence>
<dbReference type="OrthoDB" id="9762324at2"/>
<gene>
    <name evidence="4" type="ORF">FPZ49_30345</name>
</gene>
<dbReference type="CDD" id="cd16033">
    <property type="entry name" value="sulfatase_like"/>
    <property type="match status" value="1"/>
</dbReference>
<dbReference type="PANTHER" id="PTHR45953:SF1">
    <property type="entry name" value="IDURONATE 2-SULFATASE"/>
    <property type="match status" value="1"/>
</dbReference>
<dbReference type="InterPro" id="IPR017850">
    <property type="entry name" value="Alkaline_phosphatase_core_sf"/>
</dbReference>
<reference evidence="4 5" key="1">
    <citation type="submission" date="2019-07" db="EMBL/GenBank/DDBJ databases">
        <authorList>
            <person name="Kim J."/>
        </authorList>
    </citation>
    <scope>NUCLEOTIDE SEQUENCE [LARGE SCALE GENOMIC DNA]</scope>
    <source>
        <strain evidence="4 5">JC52</strain>
    </source>
</reference>
<accession>A0A559JZW4</accession>
<name>A0A559JZW4_9BACL</name>
<dbReference type="AlphaFoldDB" id="A0A559JZW4"/>